<dbReference type="SUPFAM" id="SSF52218">
    <property type="entry name" value="Flavoproteins"/>
    <property type="match status" value="1"/>
</dbReference>
<dbReference type="InterPro" id="IPR008254">
    <property type="entry name" value="Flavodoxin/NO_synth"/>
</dbReference>
<dbReference type="eggNOG" id="COG0716">
    <property type="taxonomic scope" value="Bacteria"/>
</dbReference>
<reference evidence="3 4" key="1">
    <citation type="journal article" date="2013" name="Genome Announc.">
        <title>Draft Genome Sequence of Rhodococcus rhodnii Strain LMG5362, a Symbiont of Rhodnius prolixus (Hemiptera, Reduviidae, Triatominae), the Principle Vector of Trypanosoma cruzi.</title>
        <authorList>
            <person name="Pachebat J.A."/>
            <person name="van Keulen G."/>
            <person name="Whitten M.M."/>
            <person name="Girdwood S."/>
            <person name="Del Sol R."/>
            <person name="Dyson P.J."/>
            <person name="Facey P.D."/>
        </authorList>
    </citation>
    <scope>NUCLEOTIDE SEQUENCE [LARGE SCALE GENOMIC DNA]</scope>
    <source>
        <strain evidence="3 4">LMG 5362</strain>
    </source>
</reference>
<feature type="region of interest" description="Disordered" evidence="1">
    <location>
        <begin position="1"/>
        <end position="48"/>
    </location>
</feature>
<evidence type="ECO:0000313" key="4">
    <source>
        <dbReference type="Proteomes" id="UP000013525"/>
    </source>
</evidence>
<dbReference type="EMBL" id="APMY01000036">
    <property type="protein sequence ID" value="EOM77535.1"/>
    <property type="molecule type" value="Genomic_DNA"/>
</dbReference>
<dbReference type="AlphaFoldDB" id="R7WQI7"/>
<proteinExistence type="predicted"/>
<dbReference type="PROSITE" id="PS50902">
    <property type="entry name" value="FLAVODOXIN_LIKE"/>
    <property type="match status" value="1"/>
</dbReference>
<comment type="caution">
    <text evidence="3">The sequence shown here is derived from an EMBL/GenBank/DDBJ whole genome shotgun (WGS) entry which is preliminary data.</text>
</comment>
<feature type="domain" description="Flavodoxin-like" evidence="2">
    <location>
        <begin position="255"/>
        <end position="410"/>
    </location>
</feature>
<keyword evidence="4" id="KW-1185">Reference proteome</keyword>
<dbReference type="Proteomes" id="UP000013525">
    <property type="component" value="Unassembled WGS sequence"/>
</dbReference>
<sequence>MGEHAVREGPERRRHLIPPAGCPLGEAVPDECHQPLEGLGAAAGEPPLRLGERFRDPDAQRVVAQTEVRDAQRAVRAPPARVDHREEVDLDDDAQHLDEQVVAPLRGVEHCEKPGVQRGERFGEPGDLASELGRARDRQNEFLGEEVLRRPAPVRRRSGHARTIDEFLHRHVLEAQRQAAFGDDVETRLQHPPLGLAVGDARPPPAPGARVRVAAGIALLTIHHVSRLARGLWYSQYQLRRASEQSRSRGKRMRALVVWESCFGNTAAVADAIVTGLRDAGVDVEARTAGEDPEPEGFDLLVVGAPTHNMGLPRPASRAQAAASGARSTGAGVAEWLDRRAPERIPPCALFATVTGTGVFSGSAAKAMRKRLRRTGATVLAREEFVVTGREGPLRDGERDRALGWGASLAQTAAHS</sequence>
<dbReference type="InterPro" id="IPR029039">
    <property type="entry name" value="Flavoprotein-like_sf"/>
</dbReference>
<gene>
    <name evidence="3" type="ORF">Rrhod_1108</name>
</gene>
<evidence type="ECO:0000259" key="2">
    <source>
        <dbReference type="PROSITE" id="PS50902"/>
    </source>
</evidence>
<protein>
    <submittedName>
        <fullName evidence="3">Flavodoxin</fullName>
    </submittedName>
</protein>
<feature type="compositionally biased region" description="Basic and acidic residues" evidence="1">
    <location>
        <begin position="1"/>
        <end position="11"/>
    </location>
</feature>
<dbReference type="GO" id="GO:0010181">
    <property type="term" value="F:FMN binding"/>
    <property type="evidence" value="ECO:0007669"/>
    <property type="project" value="InterPro"/>
</dbReference>
<organism evidence="3 4">
    <name type="scientific">Rhodococcus rhodnii LMG 5362</name>
    <dbReference type="NCBI Taxonomy" id="1273125"/>
    <lineage>
        <taxon>Bacteria</taxon>
        <taxon>Bacillati</taxon>
        <taxon>Actinomycetota</taxon>
        <taxon>Actinomycetes</taxon>
        <taxon>Mycobacteriales</taxon>
        <taxon>Nocardiaceae</taxon>
        <taxon>Rhodococcus</taxon>
    </lineage>
</organism>
<accession>R7WQI7</accession>
<dbReference type="PATRIC" id="fig|1273125.3.peg.1068"/>
<evidence type="ECO:0000313" key="3">
    <source>
        <dbReference type="EMBL" id="EOM77535.1"/>
    </source>
</evidence>
<dbReference type="Gene3D" id="3.40.50.360">
    <property type="match status" value="1"/>
</dbReference>
<name>R7WQI7_9NOCA</name>
<evidence type="ECO:0000256" key="1">
    <source>
        <dbReference type="SAM" id="MobiDB-lite"/>
    </source>
</evidence>